<dbReference type="Proteomes" id="UP000677228">
    <property type="component" value="Unassembled WGS sequence"/>
</dbReference>
<organism evidence="2 3">
    <name type="scientific">Didymodactylos carnosus</name>
    <dbReference type="NCBI Taxonomy" id="1234261"/>
    <lineage>
        <taxon>Eukaryota</taxon>
        <taxon>Metazoa</taxon>
        <taxon>Spiralia</taxon>
        <taxon>Gnathifera</taxon>
        <taxon>Rotifera</taxon>
        <taxon>Eurotatoria</taxon>
        <taxon>Bdelloidea</taxon>
        <taxon>Philodinida</taxon>
        <taxon>Philodinidae</taxon>
        <taxon>Didymodactylos</taxon>
    </lineage>
</organism>
<protein>
    <submittedName>
        <fullName evidence="2">Uncharacterized protein</fullName>
    </submittedName>
</protein>
<dbReference type="Proteomes" id="UP000682733">
    <property type="component" value="Unassembled WGS sequence"/>
</dbReference>
<dbReference type="EMBL" id="CAJNOK010032108">
    <property type="protein sequence ID" value="CAF1480281.1"/>
    <property type="molecule type" value="Genomic_DNA"/>
</dbReference>
<dbReference type="EMBL" id="CAJOBA010054026">
    <property type="protein sequence ID" value="CAF4270838.1"/>
    <property type="molecule type" value="Genomic_DNA"/>
</dbReference>
<name>A0A8S2T5E9_9BILA</name>
<evidence type="ECO:0000313" key="1">
    <source>
        <dbReference type="EMBL" id="CAF1480281.1"/>
    </source>
</evidence>
<accession>A0A8S2T5E9</accession>
<sequence>KETANHHSHYDLNDLTLKNECVLCGKKRNEVALKCSGKNCVHFVHATRSELNHLSLRIDIWDDYWGRTK</sequence>
<gene>
    <name evidence="1" type="ORF">OVA965_LOCUS36032</name>
    <name evidence="2" type="ORF">TMI583_LOCUS37024</name>
</gene>
<proteinExistence type="predicted"/>
<reference evidence="2" key="1">
    <citation type="submission" date="2021-02" db="EMBL/GenBank/DDBJ databases">
        <authorList>
            <person name="Nowell W R."/>
        </authorList>
    </citation>
    <scope>NUCLEOTIDE SEQUENCE</scope>
</reference>
<feature type="non-terminal residue" evidence="2">
    <location>
        <position position="1"/>
    </location>
</feature>
<comment type="caution">
    <text evidence="2">The sequence shown here is derived from an EMBL/GenBank/DDBJ whole genome shotgun (WGS) entry which is preliminary data.</text>
</comment>
<evidence type="ECO:0000313" key="2">
    <source>
        <dbReference type="EMBL" id="CAF4270838.1"/>
    </source>
</evidence>
<evidence type="ECO:0000313" key="3">
    <source>
        <dbReference type="Proteomes" id="UP000682733"/>
    </source>
</evidence>
<dbReference type="AlphaFoldDB" id="A0A8S2T5E9"/>